<dbReference type="EMBL" id="ML992663">
    <property type="protein sequence ID" value="KAF2216932.1"/>
    <property type="molecule type" value="Genomic_DNA"/>
</dbReference>
<evidence type="ECO:0000313" key="2">
    <source>
        <dbReference type="EMBL" id="KAF2216932.1"/>
    </source>
</evidence>
<reference evidence="2" key="1">
    <citation type="journal article" date="2020" name="Stud. Mycol.">
        <title>101 Dothideomycetes genomes: a test case for predicting lifestyles and emergence of pathogens.</title>
        <authorList>
            <person name="Haridas S."/>
            <person name="Albert R."/>
            <person name="Binder M."/>
            <person name="Bloem J."/>
            <person name="Labutti K."/>
            <person name="Salamov A."/>
            <person name="Andreopoulos B."/>
            <person name="Baker S."/>
            <person name="Barry K."/>
            <person name="Bills G."/>
            <person name="Bluhm B."/>
            <person name="Cannon C."/>
            <person name="Castanera R."/>
            <person name="Culley D."/>
            <person name="Daum C."/>
            <person name="Ezra D."/>
            <person name="Gonzalez J."/>
            <person name="Henrissat B."/>
            <person name="Kuo A."/>
            <person name="Liang C."/>
            <person name="Lipzen A."/>
            <person name="Lutzoni F."/>
            <person name="Magnuson J."/>
            <person name="Mondo S."/>
            <person name="Nolan M."/>
            <person name="Ohm R."/>
            <person name="Pangilinan J."/>
            <person name="Park H.-J."/>
            <person name="Ramirez L."/>
            <person name="Alfaro M."/>
            <person name="Sun H."/>
            <person name="Tritt A."/>
            <person name="Yoshinaga Y."/>
            <person name="Zwiers L.-H."/>
            <person name="Turgeon B."/>
            <person name="Goodwin S."/>
            <person name="Spatafora J."/>
            <person name="Crous P."/>
            <person name="Grigoriev I."/>
        </authorList>
    </citation>
    <scope>NUCLEOTIDE SEQUENCE</scope>
    <source>
        <strain evidence="2">SCOH1-5</strain>
    </source>
</reference>
<accession>A0A6A6FTW4</accession>
<protein>
    <submittedName>
        <fullName evidence="2">Uncharacterized protein</fullName>
    </submittedName>
</protein>
<feature type="region of interest" description="Disordered" evidence="1">
    <location>
        <begin position="1"/>
        <end position="42"/>
    </location>
</feature>
<name>A0A6A6FTW4_9PEZI</name>
<evidence type="ECO:0000313" key="3">
    <source>
        <dbReference type="Proteomes" id="UP000799539"/>
    </source>
</evidence>
<organism evidence="2 3">
    <name type="scientific">Cercospora zeae-maydis SCOH1-5</name>
    <dbReference type="NCBI Taxonomy" id="717836"/>
    <lineage>
        <taxon>Eukaryota</taxon>
        <taxon>Fungi</taxon>
        <taxon>Dikarya</taxon>
        <taxon>Ascomycota</taxon>
        <taxon>Pezizomycotina</taxon>
        <taxon>Dothideomycetes</taxon>
        <taxon>Dothideomycetidae</taxon>
        <taxon>Mycosphaerellales</taxon>
        <taxon>Mycosphaerellaceae</taxon>
        <taxon>Cercospora</taxon>
    </lineage>
</organism>
<evidence type="ECO:0000256" key="1">
    <source>
        <dbReference type="SAM" id="MobiDB-lite"/>
    </source>
</evidence>
<dbReference type="OrthoDB" id="3636058at2759"/>
<dbReference type="AlphaFoldDB" id="A0A6A6FTW4"/>
<sequence>MRLFTHLKALGNATTHLPTTKARDAKPNTRPRPRSDSLPVCNITQREFSITAPSDGSIARRRSTKNVSSITTEVVEDKHPLLHANSIQQTPDSSPAATALTCRIRSTNQHNPYFPAIPQGQKRKRDLDGLVRRVKSVRISVNKKLLIDESQNDLRRFQVRGAAIEAEPLRDELDITSSADAIRRRDRVLQARCDSMPFRTFYL</sequence>
<proteinExistence type="predicted"/>
<dbReference type="Proteomes" id="UP000799539">
    <property type="component" value="Unassembled WGS sequence"/>
</dbReference>
<keyword evidence="3" id="KW-1185">Reference proteome</keyword>
<gene>
    <name evidence="2" type="ORF">CERZMDRAFT_89733</name>
</gene>